<protein>
    <submittedName>
        <fullName evidence="3">Mercury transporter</fullName>
    </submittedName>
</protein>
<keyword evidence="2" id="KW-1133">Transmembrane helix</keyword>
<feature type="transmembrane region" description="Helical" evidence="2">
    <location>
        <begin position="156"/>
        <end position="183"/>
    </location>
</feature>
<feature type="region of interest" description="Disordered" evidence="1">
    <location>
        <begin position="282"/>
        <end position="306"/>
    </location>
</feature>
<evidence type="ECO:0000313" key="4">
    <source>
        <dbReference type="Proteomes" id="UP000075025"/>
    </source>
</evidence>
<evidence type="ECO:0000256" key="1">
    <source>
        <dbReference type="SAM" id="MobiDB-lite"/>
    </source>
</evidence>
<dbReference type="AlphaFoldDB" id="A0A147EZA1"/>
<dbReference type="RefSeq" id="WP_058623030.1">
    <property type="nucleotide sequence ID" value="NZ_LDRT01000027.1"/>
</dbReference>
<dbReference type="PANTHER" id="PTHR31272:SF4">
    <property type="entry name" value="CYTOCHROME C-TYPE BIOGENESIS PROTEIN HI_1454-RELATED"/>
    <property type="match status" value="1"/>
</dbReference>
<dbReference type="PATRIC" id="fig|2033.6.peg.1981"/>
<feature type="transmembrane region" description="Helical" evidence="2">
    <location>
        <begin position="84"/>
        <end position="105"/>
    </location>
</feature>
<keyword evidence="2" id="KW-0472">Membrane</keyword>
<proteinExistence type="predicted"/>
<evidence type="ECO:0000256" key="2">
    <source>
        <dbReference type="SAM" id="Phobius"/>
    </source>
</evidence>
<feature type="transmembrane region" description="Helical" evidence="2">
    <location>
        <begin position="204"/>
        <end position="221"/>
    </location>
</feature>
<accession>A0A147EZA1</accession>
<feature type="transmembrane region" description="Helical" evidence="2">
    <location>
        <begin position="255"/>
        <end position="274"/>
    </location>
</feature>
<comment type="caution">
    <text evidence="3">The sequence shown here is derived from an EMBL/GenBank/DDBJ whole genome shotgun (WGS) entry which is preliminary data.</text>
</comment>
<gene>
    <name evidence="3" type="ORF">NS220_05250</name>
</gene>
<dbReference type="InterPro" id="IPR051790">
    <property type="entry name" value="Cytochrome_c-biogenesis_DsbD"/>
</dbReference>
<sequence length="306" mass="30763">MGGLLSLAFAAGMVAPVNPCGFALLPAWISQTLGDADASPVPVRLLRALRSGIALAIGFAGTLAAAGLLVSAGARGLIQAAPKLGLAVGVLLVLLGLWMLAGRSISVRLPRITGRATEGLPPTARMLVFGIGYALASLSCTFGVILAVIAQAQATASYAGLLLVFGVYAAGSASILLLLALATTAAGTGLTRHVARLGSYGPRITGAVLLLTGVYLAWYWWPAATADNNLVATGRAGGVARLSTTLSGWVQAHTAPIAALAVISLLVVLALGAAHRRRRASSESPEACCDTTNVGLGVSGGDHEGQ</sequence>
<name>A0A147EZA1_MICTE</name>
<dbReference type="OrthoDB" id="5244297at2"/>
<reference evidence="3 4" key="1">
    <citation type="journal article" date="2016" name="Front. Microbiol.">
        <title>Genomic Resource of Rice Seed Associated Bacteria.</title>
        <authorList>
            <person name="Midha S."/>
            <person name="Bansal K."/>
            <person name="Sharma S."/>
            <person name="Kumar N."/>
            <person name="Patil P.P."/>
            <person name="Chaudhry V."/>
            <person name="Patil P.B."/>
        </authorList>
    </citation>
    <scope>NUCLEOTIDE SEQUENCE [LARGE SCALE GENOMIC DNA]</scope>
    <source>
        <strain evidence="3 4">NS220</strain>
    </source>
</reference>
<dbReference type="PANTHER" id="PTHR31272">
    <property type="entry name" value="CYTOCHROME C-TYPE BIOGENESIS PROTEIN HI_1454-RELATED"/>
    <property type="match status" value="1"/>
</dbReference>
<evidence type="ECO:0000313" key="3">
    <source>
        <dbReference type="EMBL" id="KTR95680.1"/>
    </source>
</evidence>
<feature type="transmembrane region" description="Helical" evidence="2">
    <location>
        <begin position="126"/>
        <end position="150"/>
    </location>
</feature>
<dbReference type="EMBL" id="LDRT01000027">
    <property type="protein sequence ID" value="KTR95680.1"/>
    <property type="molecule type" value="Genomic_DNA"/>
</dbReference>
<keyword evidence="2" id="KW-0812">Transmembrane</keyword>
<feature type="transmembrane region" description="Helical" evidence="2">
    <location>
        <begin position="53"/>
        <end position="78"/>
    </location>
</feature>
<organism evidence="3 4">
    <name type="scientific">Microbacterium testaceum</name>
    <name type="common">Aureobacterium testaceum</name>
    <name type="synonym">Brevibacterium testaceum</name>
    <dbReference type="NCBI Taxonomy" id="2033"/>
    <lineage>
        <taxon>Bacteria</taxon>
        <taxon>Bacillati</taxon>
        <taxon>Actinomycetota</taxon>
        <taxon>Actinomycetes</taxon>
        <taxon>Micrococcales</taxon>
        <taxon>Microbacteriaceae</taxon>
        <taxon>Microbacterium</taxon>
    </lineage>
</organism>
<dbReference type="Proteomes" id="UP000075025">
    <property type="component" value="Unassembled WGS sequence"/>
</dbReference>